<sequence>MQHIVLALGAGIEDGGMVGRHSLLPGHGLADSGYQEIGIGVFQNIAVRTELEAFLQVVGIFRNGKHRHGGLGKGNRPWKLPKA</sequence>
<dbReference type="AlphaFoldDB" id="A0AAX1F8J6"/>
<dbReference type="RefSeq" id="WP_151086347.1">
    <property type="nucleotide sequence ID" value="NZ_CP038018.1"/>
</dbReference>
<evidence type="ECO:0000313" key="1">
    <source>
        <dbReference type="EMBL" id="QED92411.1"/>
    </source>
</evidence>
<keyword evidence="2" id="KW-1185">Reference proteome</keyword>
<name>A0AAX1F8J6_9NEIS</name>
<reference evidence="2" key="1">
    <citation type="journal article" date="2019" name="J. Anim. Genet.">
        <title>Description and whole genome sequencing of Eikenella exigua sp. nov., isolated from brain abscess and blood.</title>
        <authorList>
            <person name="Stormo K.A."/>
            <person name="Nygaard R.M."/>
            <person name="Bruvold T.S."/>
            <person name="Dimmen G."/>
            <person name="Lindemann P.C."/>
            <person name="Jordal S."/>
            <person name="Kommedal O."/>
        </authorList>
    </citation>
    <scope>NUCLEOTIDE SEQUENCE [LARGE SCALE GENOMIC DNA]</scope>
    <source>
        <strain evidence="2">PXX</strain>
    </source>
</reference>
<gene>
    <name evidence="1" type="ORF">EZJ17_07165</name>
</gene>
<evidence type="ECO:0000313" key="2">
    <source>
        <dbReference type="Proteomes" id="UP000326695"/>
    </source>
</evidence>
<proteinExistence type="predicted"/>
<dbReference type="KEGG" id="eex:EZJ17_07165"/>
<organism evidence="1 2">
    <name type="scientific">Eikenella exigua</name>
    <dbReference type="NCBI Taxonomy" id="2528037"/>
    <lineage>
        <taxon>Bacteria</taxon>
        <taxon>Pseudomonadati</taxon>
        <taxon>Pseudomonadota</taxon>
        <taxon>Betaproteobacteria</taxon>
        <taxon>Neisseriales</taxon>
        <taxon>Neisseriaceae</taxon>
        <taxon>Eikenella</taxon>
    </lineage>
</organism>
<protein>
    <submittedName>
        <fullName evidence="1">Uncharacterized protein</fullName>
    </submittedName>
</protein>
<dbReference type="Proteomes" id="UP000326695">
    <property type="component" value="Chromosome"/>
</dbReference>
<dbReference type="EMBL" id="CP038018">
    <property type="protein sequence ID" value="QED92411.1"/>
    <property type="molecule type" value="Genomic_DNA"/>
</dbReference>
<accession>A0AAX1F8J6</accession>